<dbReference type="AlphaFoldDB" id="A0A9P6HUY1"/>
<evidence type="ECO:0000256" key="1">
    <source>
        <dbReference type="SAM" id="MobiDB-lite"/>
    </source>
</evidence>
<comment type="caution">
    <text evidence="3">The sequence shown here is derived from an EMBL/GenBank/DDBJ whole genome shotgun (WGS) entry which is preliminary data.</text>
</comment>
<dbReference type="RefSeq" id="XP_038740709.1">
    <property type="nucleotide sequence ID" value="XM_038893883.1"/>
</dbReference>
<proteinExistence type="predicted"/>
<dbReference type="Proteomes" id="UP000781932">
    <property type="component" value="Unassembled WGS sequence"/>
</dbReference>
<dbReference type="OrthoDB" id="4848584at2759"/>
<name>A0A9P6HUY1_9PEZI</name>
<feature type="region of interest" description="Disordered" evidence="1">
    <location>
        <begin position="120"/>
        <end position="148"/>
    </location>
</feature>
<feature type="signal peptide" evidence="2">
    <location>
        <begin position="1"/>
        <end position="24"/>
    </location>
</feature>
<protein>
    <recommendedName>
        <fullName evidence="5">GPI anchored protein</fullName>
    </recommendedName>
</protein>
<feature type="compositionally biased region" description="Low complexity" evidence="1">
    <location>
        <begin position="120"/>
        <end position="140"/>
    </location>
</feature>
<organism evidence="3 4">
    <name type="scientific">Colletotrichum karsti</name>
    <dbReference type="NCBI Taxonomy" id="1095194"/>
    <lineage>
        <taxon>Eukaryota</taxon>
        <taxon>Fungi</taxon>
        <taxon>Dikarya</taxon>
        <taxon>Ascomycota</taxon>
        <taxon>Pezizomycotina</taxon>
        <taxon>Sordariomycetes</taxon>
        <taxon>Hypocreomycetidae</taxon>
        <taxon>Glomerellales</taxon>
        <taxon>Glomerellaceae</taxon>
        <taxon>Colletotrichum</taxon>
        <taxon>Colletotrichum boninense species complex</taxon>
    </lineage>
</organism>
<evidence type="ECO:0008006" key="5">
    <source>
        <dbReference type="Google" id="ProtNLM"/>
    </source>
</evidence>
<dbReference type="EMBL" id="JAATWM020000046">
    <property type="protein sequence ID" value="KAF9871248.1"/>
    <property type="molecule type" value="Genomic_DNA"/>
</dbReference>
<keyword evidence="2" id="KW-0732">Signal</keyword>
<keyword evidence="4" id="KW-1185">Reference proteome</keyword>
<reference evidence="3" key="2">
    <citation type="submission" date="2020-11" db="EMBL/GenBank/DDBJ databases">
        <title>Whole genome sequencing of Colletotrichum sp.</title>
        <authorList>
            <person name="Li H."/>
        </authorList>
    </citation>
    <scope>NUCLEOTIDE SEQUENCE</scope>
    <source>
        <strain evidence="3">CkLH20</strain>
    </source>
</reference>
<dbReference type="GeneID" id="62166957"/>
<evidence type="ECO:0000313" key="4">
    <source>
        <dbReference type="Proteomes" id="UP000781932"/>
    </source>
</evidence>
<reference evidence="3" key="1">
    <citation type="submission" date="2020-03" db="EMBL/GenBank/DDBJ databases">
        <authorList>
            <person name="He L."/>
        </authorList>
    </citation>
    <scope>NUCLEOTIDE SEQUENCE</scope>
    <source>
        <strain evidence="3">CkLH20</strain>
    </source>
</reference>
<evidence type="ECO:0000313" key="3">
    <source>
        <dbReference type="EMBL" id="KAF9871248.1"/>
    </source>
</evidence>
<evidence type="ECO:0000256" key="2">
    <source>
        <dbReference type="SAM" id="SignalP"/>
    </source>
</evidence>
<feature type="chain" id="PRO_5040489525" description="GPI anchored protein" evidence="2">
    <location>
        <begin position="25"/>
        <end position="166"/>
    </location>
</feature>
<gene>
    <name evidence="3" type="ORF">CkaCkLH20_11169</name>
</gene>
<accession>A0A9P6HUY1</accession>
<sequence>MRVTMNFKIAAAILAHQATQVVGADYIQFAQSSDLPEPKLTTILGDGIHQPIPTGGSHGTMVFETEVCRPVTTTSCDIFRVTSVVSSTQAVNTSVPAVLTTPVETSEVLTTVATEVLTTTSASTSVKSTATESSASVTETPAPTSGAEKQVDGAGLVAGLALLLLI</sequence>